<evidence type="ECO:0008006" key="4">
    <source>
        <dbReference type="Google" id="ProtNLM"/>
    </source>
</evidence>
<evidence type="ECO:0000256" key="1">
    <source>
        <dbReference type="SAM" id="Phobius"/>
    </source>
</evidence>
<evidence type="ECO:0000313" key="2">
    <source>
        <dbReference type="EMBL" id="ALW84506.1"/>
    </source>
</evidence>
<dbReference type="AlphaFoldDB" id="A0A0U4BLB7"/>
<reference evidence="2 3" key="1">
    <citation type="submission" date="2015-12" db="EMBL/GenBank/DDBJ databases">
        <authorList>
            <person name="Shamseldin A."/>
            <person name="Moawad H."/>
            <person name="Abd El-Rahim W.M."/>
            <person name="Sadowsky M.J."/>
        </authorList>
    </citation>
    <scope>NUCLEOTIDE SEQUENCE [LARGE SCALE GENOMIC DNA]</scope>
    <source>
        <strain evidence="2 3">DG5B</strain>
    </source>
</reference>
<dbReference type="Proteomes" id="UP000059542">
    <property type="component" value="Chromosome"/>
</dbReference>
<dbReference type="RefSeq" id="WP_068190640.1">
    <property type="nucleotide sequence ID" value="NZ_CP013909.1"/>
</dbReference>
<protein>
    <recommendedName>
        <fullName evidence="4">FeoB-associated Cys-rich membrane protein</fullName>
    </recommendedName>
</protein>
<accession>A0A0U4BLB7</accession>
<keyword evidence="1" id="KW-0812">Transmembrane</keyword>
<organism evidence="2 3">
    <name type="scientific">Hymenobacter sedentarius</name>
    <dbReference type="NCBI Taxonomy" id="1411621"/>
    <lineage>
        <taxon>Bacteria</taxon>
        <taxon>Pseudomonadati</taxon>
        <taxon>Bacteroidota</taxon>
        <taxon>Cytophagia</taxon>
        <taxon>Cytophagales</taxon>
        <taxon>Hymenobacteraceae</taxon>
        <taxon>Hymenobacter</taxon>
    </lineage>
</organism>
<name>A0A0U4BLB7_9BACT</name>
<keyword evidence="3" id="KW-1185">Reference proteome</keyword>
<dbReference type="STRING" id="1411621.AUC43_05040"/>
<dbReference type="KEGG" id="hyg:AUC43_05040"/>
<dbReference type="EMBL" id="CP013909">
    <property type="protein sequence ID" value="ALW84506.1"/>
    <property type="molecule type" value="Genomic_DNA"/>
</dbReference>
<sequence length="73" mass="7868">MLLLALTSVEIQYLLIAALFVAAAFYVGRIFWRAFFSKTAAGCAKGCSGACGTLDVDQLQRTIEARTAAQAHR</sequence>
<keyword evidence="1" id="KW-0472">Membrane</keyword>
<evidence type="ECO:0000313" key="3">
    <source>
        <dbReference type="Proteomes" id="UP000059542"/>
    </source>
</evidence>
<keyword evidence="1" id="KW-1133">Transmembrane helix</keyword>
<proteinExistence type="predicted"/>
<gene>
    <name evidence="2" type="ORF">AUC43_05040</name>
</gene>
<feature type="transmembrane region" description="Helical" evidence="1">
    <location>
        <begin position="12"/>
        <end position="32"/>
    </location>
</feature>